<feature type="signal peptide" evidence="5">
    <location>
        <begin position="1"/>
        <end position="19"/>
    </location>
</feature>
<organism evidence="7 8">
    <name type="scientific">Pontixanthobacter luteolus</name>
    <dbReference type="NCBI Taxonomy" id="295089"/>
    <lineage>
        <taxon>Bacteria</taxon>
        <taxon>Pseudomonadati</taxon>
        <taxon>Pseudomonadota</taxon>
        <taxon>Alphaproteobacteria</taxon>
        <taxon>Sphingomonadales</taxon>
        <taxon>Erythrobacteraceae</taxon>
        <taxon>Pontixanthobacter</taxon>
    </lineage>
</organism>
<dbReference type="InterPro" id="IPR036249">
    <property type="entry name" value="Thioredoxin-like_sf"/>
</dbReference>
<dbReference type="PANTHER" id="PTHR12151">
    <property type="entry name" value="ELECTRON TRANSPORT PROTIN SCO1/SENC FAMILY MEMBER"/>
    <property type="match status" value="1"/>
</dbReference>
<feature type="domain" description="Thioredoxin" evidence="6">
    <location>
        <begin position="30"/>
        <end position="210"/>
    </location>
</feature>
<dbReference type="Gene3D" id="3.40.30.10">
    <property type="entry name" value="Glutaredoxin"/>
    <property type="match status" value="1"/>
</dbReference>
<dbReference type="CDD" id="cd02968">
    <property type="entry name" value="SCO"/>
    <property type="match status" value="1"/>
</dbReference>
<dbReference type="SUPFAM" id="SSF52833">
    <property type="entry name" value="Thioredoxin-like"/>
    <property type="match status" value="1"/>
</dbReference>
<dbReference type="RefSeq" id="WP_160731630.1">
    <property type="nucleotide sequence ID" value="NZ_CANLWR010000002.1"/>
</dbReference>
<dbReference type="Pfam" id="PF02630">
    <property type="entry name" value="SCO1-SenC"/>
    <property type="match status" value="1"/>
</dbReference>
<keyword evidence="3" id="KW-0479">Metal-binding</keyword>
<reference evidence="7 8" key="1">
    <citation type="submission" date="2019-12" db="EMBL/GenBank/DDBJ databases">
        <title>Genomic-based taxomic classification of the family Erythrobacteraceae.</title>
        <authorList>
            <person name="Xu L."/>
        </authorList>
    </citation>
    <scope>NUCLEOTIDE SEQUENCE [LARGE SCALE GENOMIC DNA]</scope>
    <source>
        <strain evidence="7 8">SW-109</strain>
    </source>
</reference>
<dbReference type="PROSITE" id="PS51352">
    <property type="entry name" value="THIOREDOXIN_2"/>
    <property type="match status" value="1"/>
</dbReference>
<accession>A0A6I4V5V6</accession>
<keyword evidence="4" id="KW-1015">Disulfide bond</keyword>
<feature type="disulfide bond" description="Redox-active" evidence="4">
    <location>
        <begin position="82"/>
        <end position="86"/>
    </location>
</feature>
<dbReference type="PROSITE" id="PS51257">
    <property type="entry name" value="PROKAR_LIPOPROTEIN"/>
    <property type="match status" value="1"/>
</dbReference>
<protein>
    <submittedName>
        <fullName evidence="7">SCO family protein</fullName>
    </submittedName>
</protein>
<name>A0A6I4V5V6_9SPHN</name>
<keyword evidence="2 3" id="KW-0186">Copper</keyword>
<dbReference type="GO" id="GO:0046872">
    <property type="term" value="F:metal ion binding"/>
    <property type="evidence" value="ECO:0007669"/>
    <property type="project" value="UniProtKB-KW"/>
</dbReference>
<keyword evidence="5" id="KW-0732">Signal</keyword>
<evidence type="ECO:0000256" key="3">
    <source>
        <dbReference type="PIRSR" id="PIRSR603782-1"/>
    </source>
</evidence>
<dbReference type="InterPro" id="IPR013766">
    <property type="entry name" value="Thioredoxin_domain"/>
</dbReference>
<dbReference type="Proteomes" id="UP000471435">
    <property type="component" value="Unassembled WGS sequence"/>
</dbReference>
<dbReference type="InterPro" id="IPR003782">
    <property type="entry name" value="SCO1/SenC"/>
</dbReference>
<evidence type="ECO:0000256" key="4">
    <source>
        <dbReference type="PIRSR" id="PIRSR603782-2"/>
    </source>
</evidence>
<dbReference type="OrthoDB" id="9790194at2"/>
<evidence type="ECO:0000256" key="1">
    <source>
        <dbReference type="ARBA" id="ARBA00010996"/>
    </source>
</evidence>
<dbReference type="AlphaFoldDB" id="A0A6I4V5V6"/>
<feature type="chain" id="PRO_5026247667" evidence="5">
    <location>
        <begin position="20"/>
        <end position="210"/>
    </location>
</feature>
<evidence type="ECO:0000313" key="8">
    <source>
        <dbReference type="Proteomes" id="UP000471435"/>
    </source>
</evidence>
<dbReference type="FunFam" id="3.40.30.10:FF:000013">
    <property type="entry name" value="Blast:Protein SCO1 homolog, mitochondrial"/>
    <property type="match status" value="1"/>
</dbReference>
<sequence length="210" mass="23046">MPNPIRTFFARFAPTAVLAAGLLLSACGDQTAQSPQPPLKSAPLYGSAIKGGFELTDENGASRTWEDYAGKWRVVYFGYAYCPDYCPTDVSRFSRGISLYAKDHPDLAETIQPLFVSVDPERDTPEVLREFTDNFDPNLIGLSGTPEQLEQAAKNFFVQYNRGEESEGGGYLMDHTTITYLFSPDGDAIATLPTDDGPEAVAAELAKWVR</sequence>
<evidence type="ECO:0000259" key="6">
    <source>
        <dbReference type="PROSITE" id="PS51352"/>
    </source>
</evidence>
<dbReference type="EMBL" id="WTYP01000002">
    <property type="protein sequence ID" value="MXP48446.1"/>
    <property type="molecule type" value="Genomic_DNA"/>
</dbReference>
<feature type="binding site" evidence="3">
    <location>
        <position position="175"/>
    </location>
    <ligand>
        <name>Cu cation</name>
        <dbReference type="ChEBI" id="CHEBI:23378"/>
    </ligand>
</feature>
<proteinExistence type="inferred from homology"/>
<comment type="similarity">
    <text evidence="1">Belongs to the SCO1/2 family.</text>
</comment>
<evidence type="ECO:0000256" key="5">
    <source>
        <dbReference type="SAM" id="SignalP"/>
    </source>
</evidence>
<comment type="caution">
    <text evidence="7">The sequence shown here is derived from an EMBL/GenBank/DDBJ whole genome shotgun (WGS) entry which is preliminary data.</text>
</comment>
<evidence type="ECO:0000256" key="2">
    <source>
        <dbReference type="ARBA" id="ARBA00023008"/>
    </source>
</evidence>
<gene>
    <name evidence="7" type="ORF">GRI43_13725</name>
</gene>
<feature type="binding site" evidence="3">
    <location>
        <position position="82"/>
    </location>
    <ligand>
        <name>Cu cation</name>
        <dbReference type="ChEBI" id="CHEBI:23378"/>
    </ligand>
</feature>
<dbReference type="PANTHER" id="PTHR12151:SF25">
    <property type="entry name" value="LINALOOL DEHYDRATASE_ISOMERASE DOMAIN-CONTAINING PROTEIN"/>
    <property type="match status" value="1"/>
</dbReference>
<keyword evidence="8" id="KW-1185">Reference proteome</keyword>
<feature type="binding site" evidence="3">
    <location>
        <position position="86"/>
    </location>
    <ligand>
        <name>Cu cation</name>
        <dbReference type="ChEBI" id="CHEBI:23378"/>
    </ligand>
</feature>
<evidence type="ECO:0000313" key="7">
    <source>
        <dbReference type="EMBL" id="MXP48446.1"/>
    </source>
</evidence>